<dbReference type="AlphaFoldDB" id="A0A5N5SLW2"/>
<protein>
    <submittedName>
        <fullName evidence="2">Uncharacterized protein</fullName>
    </submittedName>
</protein>
<dbReference type="Proteomes" id="UP000326759">
    <property type="component" value="Unassembled WGS sequence"/>
</dbReference>
<gene>
    <name evidence="2" type="ORF">Anas_08291</name>
</gene>
<keyword evidence="1" id="KW-0732">Signal</keyword>
<accession>A0A5N5SLW2</accession>
<keyword evidence="3" id="KW-1185">Reference proteome</keyword>
<organism evidence="2 3">
    <name type="scientific">Armadillidium nasatum</name>
    <dbReference type="NCBI Taxonomy" id="96803"/>
    <lineage>
        <taxon>Eukaryota</taxon>
        <taxon>Metazoa</taxon>
        <taxon>Ecdysozoa</taxon>
        <taxon>Arthropoda</taxon>
        <taxon>Crustacea</taxon>
        <taxon>Multicrustacea</taxon>
        <taxon>Malacostraca</taxon>
        <taxon>Eumalacostraca</taxon>
        <taxon>Peracarida</taxon>
        <taxon>Isopoda</taxon>
        <taxon>Oniscidea</taxon>
        <taxon>Crinocheta</taxon>
        <taxon>Armadillidiidae</taxon>
        <taxon>Armadillidium</taxon>
    </lineage>
</organism>
<sequence>MVVFSLSSLRLLIGFLALEENDESRIFVYNEKRPLQCEIRTSFVKHNLLKEDVLNQVILKFKSTQSINSSVFSWGTVS</sequence>
<comment type="caution">
    <text evidence="2">The sequence shown here is derived from an EMBL/GenBank/DDBJ whole genome shotgun (WGS) entry which is preliminary data.</text>
</comment>
<evidence type="ECO:0000256" key="1">
    <source>
        <dbReference type="SAM" id="SignalP"/>
    </source>
</evidence>
<evidence type="ECO:0000313" key="3">
    <source>
        <dbReference type="Proteomes" id="UP000326759"/>
    </source>
</evidence>
<feature type="chain" id="PRO_5024294942" evidence="1">
    <location>
        <begin position="18"/>
        <end position="78"/>
    </location>
</feature>
<evidence type="ECO:0000313" key="2">
    <source>
        <dbReference type="EMBL" id="KAB7495085.1"/>
    </source>
</evidence>
<name>A0A5N5SLW2_9CRUS</name>
<feature type="signal peptide" evidence="1">
    <location>
        <begin position="1"/>
        <end position="17"/>
    </location>
</feature>
<reference evidence="2 3" key="1">
    <citation type="journal article" date="2019" name="PLoS Biol.">
        <title>Sex chromosomes control vertical transmission of feminizing Wolbachia symbionts in an isopod.</title>
        <authorList>
            <person name="Becking T."/>
            <person name="Chebbi M.A."/>
            <person name="Giraud I."/>
            <person name="Moumen B."/>
            <person name="Laverre T."/>
            <person name="Caubet Y."/>
            <person name="Peccoud J."/>
            <person name="Gilbert C."/>
            <person name="Cordaux R."/>
        </authorList>
    </citation>
    <scope>NUCLEOTIDE SEQUENCE [LARGE SCALE GENOMIC DNA]</scope>
    <source>
        <strain evidence="2">ANa2</strain>
        <tissue evidence="2">Whole body excluding digestive tract and cuticle</tissue>
    </source>
</reference>
<dbReference type="EMBL" id="SEYY01023110">
    <property type="protein sequence ID" value="KAB7495085.1"/>
    <property type="molecule type" value="Genomic_DNA"/>
</dbReference>
<proteinExistence type="predicted"/>